<reference evidence="1" key="1">
    <citation type="submission" date="2022-04" db="EMBL/GenBank/DDBJ databases">
        <title>Roseomonas acroporae sp. nov., isolated from coral Acropora digitifera.</title>
        <authorList>
            <person name="Sun H."/>
        </authorList>
    </citation>
    <scope>NUCLEOTIDE SEQUENCE</scope>
    <source>
        <strain evidence="1">NAR14</strain>
    </source>
</reference>
<gene>
    <name evidence="1" type="ORF">M0638_24940</name>
</gene>
<organism evidence="1 2">
    <name type="scientific">Roseomonas acroporae</name>
    <dbReference type="NCBI Taxonomy" id="2937791"/>
    <lineage>
        <taxon>Bacteria</taxon>
        <taxon>Pseudomonadati</taxon>
        <taxon>Pseudomonadota</taxon>
        <taxon>Alphaproteobacteria</taxon>
        <taxon>Acetobacterales</taxon>
        <taxon>Roseomonadaceae</taxon>
        <taxon>Roseomonas</taxon>
    </lineage>
</organism>
<evidence type="ECO:0000313" key="1">
    <source>
        <dbReference type="EMBL" id="MCK8787617.1"/>
    </source>
</evidence>
<comment type="caution">
    <text evidence="1">The sequence shown here is derived from an EMBL/GenBank/DDBJ whole genome shotgun (WGS) entry which is preliminary data.</text>
</comment>
<sequence>MATTSVQLAAGGAAALASPRVILPVMGGLVYAGLFDGGNVDHSRLNRAPGGGRCAAPFGTLPTIDGPWTVFQGGAAGFDTGVPDLAACNFYAVMKTTAPLTGAHTPMIASSFGADGKGTFFSLAADQGTSASVLAVSASSAGSTAQPIAAAAVPYDSYRTAKLVSGVVGAGTLQARDRRSPGGVDGTVTSFSGGRALVSRNLLIGTAHPGAPNDGAVHLMLALVYNTVLSEADDAAVVAWCRGYAASNGLAV</sequence>
<protein>
    <submittedName>
        <fullName evidence="1">Uncharacterized protein</fullName>
    </submittedName>
</protein>
<accession>A0A9X2BWF1</accession>
<keyword evidence="2" id="KW-1185">Reference proteome</keyword>
<dbReference type="AlphaFoldDB" id="A0A9X2BWF1"/>
<dbReference type="EMBL" id="JALPRX010000135">
    <property type="protein sequence ID" value="MCK8787617.1"/>
    <property type="molecule type" value="Genomic_DNA"/>
</dbReference>
<dbReference type="Proteomes" id="UP001139516">
    <property type="component" value="Unassembled WGS sequence"/>
</dbReference>
<evidence type="ECO:0000313" key="2">
    <source>
        <dbReference type="Proteomes" id="UP001139516"/>
    </source>
</evidence>
<dbReference type="RefSeq" id="WP_248669667.1">
    <property type="nucleotide sequence ID" value="NZ_JALPRX010000135.1"/>
</dbReference>
<proteinExistence type="predicted"/>
<name>A0A9X2BWF1_9PROT</name>